<dbReference type="SUPFAM" id="SSF111331">
    <property type="entry name" value="NAD kinase/diacylglycerol kinase-like"/>
    <property type="match status" value="1"/>
</dbReference>
<keyword evidence="2" id="KW-1185">Reference proteome</keyword>
<comment type="caution">
    <text evidence="1">The sequence shown here is derived from an EMBL/GenBank/DDBJ whole genome shotgun (WGS) entry which is preliminary data.</text>
</comment>
<dbReference type="PANTHER" id="PTHR13158">
    <property type="match status" value="1"/>
</dbReference>
<reference evidence="1" key="1">
    <citation type="journal article" date="2014" name="Int. J. Syst. Evol. Microbiol.">
        <title>Complete genome sequence of Corynebacterium casei LMG S-19264T (=DSM 44701T), isolated from a smear-ripened cheese.</title>
        <authorList>
            <consortium name="US DOE Joint Genome Institute (JGI-PGF)"/>
            <person name="Walter F."/>
            <person name="Albersmeier A."/>
            <person name="Kalinowski J."/>
            <person name="Ruckert C."/>
        </authorList>
    </citation>
    <scope>NUCLEOTIDE SEQUENCE</scope>
    <source>
        <strain evidence="1">CGMCC 1.16548</strain>
    </source>
</reference>
<dbReference type="GO" id="GO:0019674">
    <property type="term" value="P:NAD+ metabolic process"/>
    <property type="evidence" value="ECO:0007669"/>
    <property type="project" value="InterPro"/>
</dbReference>
<dbReference type="Proteomes" id="UP000617531">
    <property type="component" value="Unassembled WGS sequence"/>
</dbReference>
<evidence type="ECO:0008006" key="3">
    <source>
        <dbReference type="Google" id="ProtNLM"/>
    </source>
</evidence>
<organism evidence="1 2">
    <name type="scientific">Pseudolysinimonas yzui</name>
    <dbReference type="NCBI Taxonomy" id="2708254"/>
    <lineage>
        <taxon>Bacteria</taxon>
        <taxon>Bacillati</taxon>
        <taxon>Actinomycetota</taxon>
        <taxon>Actinomycetes</taxon>
        <taxon>Micrococcales</taxon>
        <taxon>Microbacteriaceae</taxon>
        <taxon>Pseudolysinimonas</taxon>
    </lineage>
</organism>
<dbReference type="GO" id="GO:0003951">
    <property type="term" value="F:NAD+ kinase activity"/>
    <property type="evidence" value="ECO:0007669"/>
    <property type="project" value="InterPro"/>
</dbReference>
<dbReference type="AlphaFoldDB" id="A0A8J3GRP9"/>
<reference evidence="1" key="2">
    <citation type="submission" date="2020-09" db="EMBL/GenBank/DDBJ databases">
        <authorList>
            <person name="Sun Q."/>
            <person name="Zhou Y."/>
        </authorList>
    </citation>
    <scope>NUCLEOTIDE SEQUENCE</scope>
    <source>
        <strain evidence="1">CGMCC 1.16548</strain>
    </source>
</reference>
<dbReference type="InterPro" id="IPR017438">
    <property type="entry name" value="ATP-NAD_kinase_N"/>
</dbReference>
<sequence>MLPVRVVFVHRRSEYDELLDRHATFGQAEFFLRSRGRSIEDVVARHEAIEAALHLVSTSLPADVRQARVERTDLDRYLFAPEDIVVAVGQDGLVANVAKYLSGQPVIGVNPEPGRNAGVLVRHDPAAGATIVDRVRHGHATIEQRAMVQATLDDGQTLTALNDLYLGDPGHQSSRYTLTVPERGTERQSSSGIIVGTGTGSTGWSSSIANDRELLDWLPAPASDDLAWFVREAWPSPATGRVLEFGALQASQRLELVAESELLVAFGDGIEHDRLSIAWGQHLAVGTSTHRLALVTA</sequence>
<dbReference type="InterPro" id="IPR016064">
    <property type="entry name" value="NAD/diacylglycerol_kinase_sf"/>
</dbReference>
<dbReference type="InterPro" id="IPR017437">
    <property type="entry name" value="ATP-NAD_kinase_PpnK-typ_C"/>
</dbReference>
<proteinExistence type="predicted"/>
<dbReference type="RefSeq" id="WP_191283512.1">
    <property type="nucleotide sequence ID" value="NZ_BNAI01000004.1"/>
</dbReference>
<dbReference type="PANTHER" id="PTHR13158:SF5">
    <property type="entry name" value="NAD KINASE 2, MITOCHONDRIAL"/>
    <property type="match status" value="1"/>
</dbReference>
<protein>
    <recommendedName>
        <fullName evidence="3">ATP-NAD kinase</fullName>
    </recommendedName>
</protein>
<evidence type="ECO:0000313" key="1">
    <source>
        <dbReference type="EMBL" id="GHF20276.1"/>
    </source>
</evidence>
<gene>
    <name evidence="1" type="ORF">GCM10011600_21520</name>
</gene>
<accession>A0A8J3GRP9</accession>
<dbReference type="EMBL" id="BNAI01000004">
    <property type="protein sequence ID" value="GHF20276.1"/>
    <property type="molecule type" value="Genomic_DNA"/>
</dbReference>
<evidence type="ECO:0000313" key="2">
    <source>
        <dbReference type="Proteomes" id="UP000617531"/>
    </source>
</evidence>
<dbReference type="Gene3D" id="3.40.50.10330">
    <property type="entry name" value="Probable inorganic polyphosphate/atp-NAD kinase, domain 1"/>
    <property type="match status" value="1"/>
</dbReference>
<name>A0A8J3GRP9_9MICO</name>
<dbReference type="Gene3D" id="2.60.200.30">
    <property type="entry name" value="Probable inorganic polyphosphate/atp-NAD kinase, domain 2"/>
    <property type="match status" value="1"/>
</dbReference>